<gene>
    <name evidence="2" type="ORF">ACJRO7_024549</name>
</gene>
<accession>A0ABD3KAF3</accession>
<dbReference type="PANTHER" id="PTHR36345">
    <property type="entry name" value="CCG-BINDING PROTEIN 1"/>
    <property type="match status" value="1"/>
</dbReference>
<feature type="compositionally biased region" description="Basic residues" evidence="1">
    <location>
        <begin position="135"/>
        <end position="150"/>
    </location>
</feature>
<evidence type="ECO:0000313" key="2">
    <source>
        <dbReference type="EMBL" id="KAL3735434.1"/>
    </source>
</evidence>
<proteinExistence type="predicted"/>
<evidence type="ECO:0000256" key="1">
    <source>
        <dbReference type="SAM" id="MobiDB-lite"/>
    </source>
</evidence>
<reference evidence="2 3" key="1">
    <citation type="submission" date="2024-11" db="EMBL/GenBank/DDBJ databases">
        <title>Chromosome-level genome assembly of Eucalyptus globulus Labill. provides insights into its genome evolution.</title>
        <authorList>
            <person name="Li X."/>
        </authorList>
    </citation>
    <scope>NUCLEOTIDE SEQUENCE [LARGE SCALE GENOMIC DNA]</scope>
    <source>
        <strain evidence="2">CL2024</strain>
        <tissue evidence="2">Fresh tender leaves</tissue>
    </source>
</reference>
<dbReference type="PANTHER" id="PTHR36345:SF1">
    <property type="entry name" value="CCG-BINDING PROTEIN 1"/>
    <property type="match status" value="1"/>
</dbReference>
<name>A0ABD3KAF3_EUCGL</name>
<dbReference type="AlphaFoldDB" id="A0ABD3KAF3"/>
<organism evidence="2 3">
    <name type="scientific">Eucalyptus globulus</name>
    <name type="common">Tasmanian blue gum</name>
    <dbReference type="NCBI Taxonomy" id="34317"/>
    <lineage>
        <taxon>Eukaryota</taxon>
        <taxon>Viridiplantae</taxon>
        <taxon>Streptophyta</taxon>
        <taxon>Embryophyta</taxon>
        <taxon>Tracheophyta</taxon>
        <taxon>Spermatophyta</taxon>
        <taxon>Magnoliopsida</taxon>
        <taxon>eudicotyledons</taxon>
        <taxon>Gunneridae</taxon>
        <taxon>Pentapetalae</taxon>
        <taxon>rosids</taxon>
        <taxon>malvids</taxon>
        <taxon>Myrtales</taxon>
        <taxon>Myrtaceae</taxon>
        <taxon>Myrtoideae</taxon>
        <taxon>Eucalypteae</taxon>
        <taxon>Eucalyptus</taxon>
    </lineage>
</organism>
<protein>
    <submittedName>
        <fullName evidence="2">Uncharacterized protein</fullName>
    </submittedName>
</protein>
<sequence>MRRASAPSRRFAPVVRCSSRGNACIPKLEPFSRTRLERNLREPPLIQKCENELADYCSMLEGDSSYSCWRAYFELKDLERCRPRDCGEKATPIFPLAGALHGLDIFLHALPPNLGSKAKGTLRRSTEAKATWQPPRRHRCPPRCGGRRRSRAAEVSRFRERRGRARRISTDSIGVPSLAAKPRMEMMEII</sequence>
<feature type="region of interest" description="Disordered" evidence="1">
    <location>
        <begin position="117"/>
        <end position="165"/>
    </location>
</feature>
<keyword evidence="3" id="KW-1185">Reference proteome</keyword>
<dbReference type="EMBL" id="JBJKBG010000006">
    <property type="protein sequence ID" value="KAL3735434.1"/>
    <property type="molecule type" value="Genomic_DNA"/>
</dbReference>
<dbReference type="InterPro" id="IPR037502">
    <property type="entry name" value="CBP1"/>
</dbReference>
<comment type="caution">
    <text evidence="2">The sequence shown here is derived from an EMBL/GenBank/DDBJ whole genome shotgun (WGS) entry which is preliminary data.</text>
</comment>
<evidence type="ECO:0000313" key="3">
    <source>
        <dbReference type="Proteomes" id="UP001634007"/>
    </source>
</evidence>
<dbReference type="Proteomes" id="UP001634007">
    <property type="component" value="Unassembled WGS sequence"/>
</dbReference>